<dbReference type="RefSeq" id="WP_088755015.1">
    <property type="nucleotide sequence ID" value="NZ_NJGV01000008.1"/>
</dbReference>
<keyword evidence="1" id="KW-0472">Membrane</keyword>
<dbReference type="AlphaFoldDB" id="A0A225STW9"/>
<reference evidence="2 3" key="1">
    <citation type="journal article" date="2010" name="Int. J. Syst. Evol. Microbiol.">
        <title>Reclassification of Herbaspirillum putei as a later heterotypic synonym of Herbaspirillum huttiense, with the description of H. huttiense subsp. huttiense subsp. nov. and H. huttiense subsp. putei subsp. nov., comb. nov., and description of Herbaspirillum aquaticum sp. nov.</title>
        <authorList>
            <person name="Dobritsa A.P."/>
            <person name="Reddy M.C."/>
            <person name="Samadpour M."/>
        </authorList>
    </citation>
    <scope>NUCLEOTIDE SEQUENCE [LARGE SCALE GENOMIC DNA]</scope>
    <source>
        <strain evidence="2 3">IEH 4430</strain>
    </source>
</reference>
<accession>A0A225STW9</accession>
<keyword evidence="1" id="KW-0812">Transmembrane</keyword>
<comment type="caution">
    <text evidence="2">The sequence shown here is derived from an EMBL/GenBank/DDBJ whole genome shotgun (WGS) entry which is preliminary data.</text>
</comment>
<organism evidence="2 3">
    <name type="scientific">Herbaspirillum aquaticum</name>
    <dbReference type="NCBI Taxonomy" id="568783"/>
    <lineage>
        <taxon>Bacteria</taxon>
        <taxon>Pseudomonadati</taxon>
        <taxon>Pseudomonadota</taxon>
        <taxon>Betaproteobacteria</taxon>
        <taxon>Burkholderiales</taxon>
        <taxon>Oxalobacteraceae</taxon>
        <taxon>Herbaspirillum</taxon>
    </lineage>
</organism>
<proteinExistence type="predicted"/>
<sequence>MDKSLWSFLLPQWDGTAYGGLQWAFALVMLAAVVVLPLLLARSARPAQWQARLQALAGERGPLPVTTTPDQLSQAVATPAERWAAAMPGLILMLGLLGTFIGLGLALTATAGVLGPQAAPGALGAVIDALGSKFKIAAWSMLAFLILKSWITLRAHEQARLAWSIGVLKDVATAAAQAQAVQHAEEQQRLVDAIKQSGQALLAAQQAEAQRAHLRHGEWLDAMQRQSGRSS</sequence>
<evidence type="ECO:0000256" key="1">
    <source>
        <dbReference type="SAM" id="Phobius"/>
    </source>
</evidence>
<keyword evidence="1" id="KW-1133">Transmembrane helix</keyword>
<evidence type="ECO:0000313" key="2">
    <source>
        <dbReference type="EMBL" id="OWY34651.1"/>
    </source>
</evidence>
<feature type="transmembrane region" description="Helical" evidence="1">
    <location>
        <begin position="20"/>
        <end position="40"/>
    </location>
</feature>
<evidence type="ECO:0000313" key="3">
    <source>
        <dbReference type="Proteomes" id="UP000214747"/>
    </source>
</evidence>
<keyword evidence="3" id="KW-1185">Reference proteome</keyword>
<dbReference type="Proteomes" id="UP000214747">
    <property type="component" value="Unassembled WGS sequence"/>
</dbReference>
<feature type="transmembrane region" description="Helical" evidence="1">
    <location>
        <begin position="90"/>
        <end position="114"/>
    </location>
</feature>
<protein>
    <recommendedName>
        <fullName evidence="4">MotA/TolQ/ExbB proton channel domain-containing protein</fullName>
    </recommendedName>
</protein>
<evidence type="ECO:0008006" key="4">
    <source>
        <dbReference type="Google" id="ProtNLM"/>
    </source>
</evidence>
<name>A0A225STW9_9BURK</name>
<dbReference type="EMBL" id="NJGV01000008">
    <property type="protein sequence ID" value="OWY34651.1"/>
    <property type="molecule type" value="Genomic_DNA"/>
</dbReference>
<gene>
    <name evidence="2" type="ORF">CEJ45_10145</name>
</gene>
<feature type="transmembrane region" description="Helical" evidence="1">
    <location>
        <begin position="134"/>
        <end position="151"/>
    </location>
</feature>